<evidence type="ECO:0000259" key="4">
    <source>
        <dbReference type="Pfam" id="PF17919"/>
    </source>
</evidence>
<feature type="non-terminal residue" evidence="5">
    <location>
        <position position="1"/>
    </location>
</feature>
<dbReference type="CDD" id="cd01647">
    <property type="entry name" value="RT_LTR"/>
    <property type="match status" value="1"/>
</dbReference>
<evidence type="ECO:0000313" key="6">
    <source>
        <dbReference type="Proteomes" id="UP000257109"/>
    </source>
</evidence>
<feature type="domain" description="Reverse transcriptase/retrotransposon-derived protein RNase H-like" evidence="4">
    <location>
        <begin position="323"/>
        <end position="383"/>
    </location>
</feature>
<dbReference type="Gene3D" id="3.30.70.270">
    <property type="match status" value="1"/>
</dbReference>
<sequence>MEVILLGGLLRLRSFEIQSTKPKVKVSLAFVSMEGVVVHWFKYLKKRQLHMTWEGFKDELLKRFSTGGIKNPYEQLAGLRQTGWVEEFVQQFEILLVQLVEAPEELALGFFMNDLNGVTRRKVRTHDPQTVTRVPQRLPPNCERDHTIPLLPSIGPINKKDLSWRFCVDYRALNKATIRDKYPIPIIEELLDELHGTCYSFKIDLRSGYHQIRMRAKNIPKTTFRTHHGHYEFLIMPFDLTNALATFQAIMNVIFKPYLRKICVRVAMDQEKIKSVMQWPVPKSIKEVRGFLGLTGYYRKFVKGYGKIARPLTNLLKKGGFLWTEETTKAFVALKQKMVTGPVLQLPDFTKIFAIECDASGCTIGAILMQEARPIAYFNKALSA</sequence>
<dbReference type="PANTHER" id="PTHR37984">
    <property type="entry name" value="PROTEIN CBG26694"/>
    <property type="match status" value="1"/>
</dbReference>
<dbReference type="InterPro" id="IPR043502">
    <property type="entry name" value="DNA/RNA_pol_sf"/>
</dbReference>
<proteinExistence type="predicted"/>
<keyword evidence="6" id="KW-1185">Reference proteome</keyword>
<dbReference type="PANTHER" id="PTHR37984:SF5">
    <property type="entry name" value="PROTEIN NYNRIN-LIKE"/>
    <property type="match status" value="1"/>
</dbReference>
<feature type="domain" description="Reverse transcriptase" evidence="2">
    <location>
        <begin position="157"/>
        <end position="262"/>
    </location>
</feature>
<keyword evidence="1" id="KW-0511">Multifunctional enzyme</keyword>
<evidence type="ECO:0000313" key="5">
    <source>
        <dbReference type="EMBL" id="RDX62757.1"/>
    </source>
</evidence>
<accession>A0A371E9S1</accession>
<dbReference type="InterPro" id="IPR043128">
    <property type="entry name" value="Rev_trsase/Diguanyl_cyclase"/>
</dbReference>
<organism evidence="5 6">
    <name type="scientific">Mucuna pruriens</name>
    <name type="common">Velvet bean</name>
    <name type="synonym">Dolichos pruriens</name>
    <dbReference type="NCBI Taxonomy" id="157652"/>
    <lineage>
        <taxon>Eukaryota</taxon>
        <taxon>Viridiplantae</taxon>
        <taxon>Streptophyta</taxon>
        <taxon>Embryophyta</taxon>
        <taxon>Tracheophyta</taxon>
        <taxon>Spermatophyta</taxon>
        <taxon>Magnoliopsida</taxon>
        <taxon>eudicotyledons</taxon>
        <taxon>Gunneridae</taxon>
        <taxon>Pentapetalae</taxon>
        <taxon>rosids</taxon>
        <taxon>fabids</taxon>
        <taxon>Fabales</taxon>
        <taxon>Fabaceae</taxon>
        <taxon>Papilionoideae</taxon>
        <taxon>50 kb inversion clade</taxon>
        <taxon>NPAAA clade</taxon>
        <taxon>indigoferoid/millettioid clade</taxon>
        <taxon>Phaseoleae</taxon>
        <taxon>Mucuna</taxon>
    </lineage>
</organism>
<dbReference type="InterPro" id="IPR050951">
    <property type="entry name" value="Retrovirus_Pol_polyprotein"/>
</dbReference>
<dbReference type="GO" id="GO:0003824">
    <property type="term" value="F:catalytic activity"/>
    <property type="evidence" value="ECO:0007669"/>
    <property type="project" value="UniProtKB-KW"/>
</dbReference>
<dbReference type="Pfam" id="PF17919">
    <property type="entry name" value="RT_RNaseH_2"/>
    <property type="match status" value="1"/>
</dbReference>
<dbReference type="SUPFAM" id="SSF56672">
    <property type="entry name" value="DNA/RNA polymerases"/>
    <property type="match status" value="1"/>
</dbReference>
<reference evidence="5" key="1">
    <citation type="submission" date="2018-05" db="EMBL/GenBank/DDBJ databases">
        <title>Draft genome of Mucuna pruriens seed.</title>
        <authorList>
            <person name="Nnadi N.E."/>
            <person name="Vos R."/>
            <person name="Hasami M.H."/>
            <person name="Devisetty U.K."/>
            <person name="Aguiy J.C."/>
        </authorList>
    </citation>
    <scope>NUCLEOTIDE SEQUENCE [LARGE SCALE GENOMIC DNA]</scope>
    <source>
        <strain evidence="5">JCA_2017</strain>
    </source>
</reference>
<dbReference type="Pfam" id="PF03732">
    <property type="entry name" value="Retrotrans_gag"/>
    <property type="match status" value="1"/>
</dbReference>
<evidence type="ECO:0000259" key="3">
    <source>
        <dbReference type="Pfam" id="PF03732"/>
    </source>
</evidence>
<dbReference type="Gene3D" id="3.10.10.10">
    <property type="entry name" value="HIV Type 1 Reverse Transcriptase, subunit A, domain 1"/>
    <property type="match status" value="1"/>
</dbReference>
<dbReference type="InterPro" id="IPR005162">
    <property type="entry name" value="Retrotrans_gag_dom"/>
</dbReference>
<evidence type="ECO:0000256" key="1">
    <source>
        <dbReference type="ARBA" id="ARBA00023268"/>
    </source>
</evidence>
<comment type="caution">
    <text evidence="5">The sequence shown here is derived from an EMBL/GenBank/DDBJ whole genome shotgun (WGS) entry which is preliminary data.</text>
</comment>
<dbReference type="EMBL" id="QJKJ01015300">
    <property type="protein sequence ID" value="RDX62757.1"/>
    <property type="molecule type" value="Genomic_DNA"/>
</dbReference>
<dbReference type="OrthoDB" id="2013610at2759"/>
<dbReference type="InterPro" id="IPR041577">
    <property type="entry name" value="RT_RNaseH_2"/>
</dbReference>
<evidence type="ECO:0000259" key="2">
    <source>
        <dbReference type="Pfam" id="PF00078"/>
    </source>
</evidence>
<dbReference type="AlphaFoldDB" id="A0A371E9S1"/>
<dbReference type="InterPro" id="IPR000477">
    <property type="entry name" value="RT_dom"/>
</dbReference>
<gene>
    <name evidence="5" type="primary">pol</name>
    <name evidence="5" type="ORF">CR513_58879</name>
</gene>
<dbReference type="Proteomes" id="UP000257109">
    <property type="component" value="Unassembled WGS sequence"/>
</dbReference>
<protein>
    <submittedName>
        <fullName evidence="5">Retrovirus-related Pol polyprotein</fullName>
    </submittedName>
</protein>
<dbReference type="Pfam" id="PF00078">
    <property type="entry name" value="RVT_1"/>
    <property type="match status" value="1"/>
</dbReference>
<dbReference type="FunFam" id="3.30.70.270:FF:000020">
    <property type="entry name" value="Transposon Tf2-6 polyprotein-like Protein"/>
    <property type="match status" value="1"/>
</dbReference>
<feature type="domain" description="Retrotransposon gag" evidence="3">
    <location>
        <begin position="28"/>
        <end position="116"/>
    </location>
</feature>
<name>A0A371E9S1_MUCPR</name>